<sequence>MPKFVTKSEYKVRLDDIMGFGGFGFEDCDIQEARDYLDMTIEVGYDPRNLAKIVELVMADSCSRGHVWDFTYFNKVYDMLGLLPRFQKPLYKFMGIYHEFKFEDVDAKSMLVILDNVPEFFEKRDVSMLISLNTKATYLKNKGRQYLIGRDFYDYFSRANIKNLTYGMLPVQATGFIQLPAPYLDDPHLKLDNFYYAISTDSAFFGVPPGIGHRRKGKDWSDVDDLQGTILISWNFLGVTHHILEAVYPGEFKIAERMTSSLYTETDKDGTT</sequence>
<accession>X0T3N3</accession>
<protein>
    <submittedName>
        <fullName evidence="1">Uncharacterized protein</fullName>
    </submittedName>
</protein>
<feature type="non-terminal residue" evidence="1">
    <location>
        <position position="272"/>
    </location>
</feature>
<dbReference type="AlphaFoldDB" id="X0T3N3"/>
<name>X0T3N3_9ZZZZ</name>
<evidence type="ECO:0000313" key="1">
    <source>
        <dbReference type="EMBL" id="GAF88088.1"/>
    </source>
</evidence>
<organism evidence="1">
    <name type="scientific">marine sediment metagenome</name>
    <dbReference type="NCBI Taxonomy" id="412755"/>
    <lineage>
        <taxon>unclassified sequences</taxon>
        <taxon>metagenomes</taxon>
        <taxon>ecological metagenomes</taxon>
    </lineage>
</organism>
<comment type="caution">
    <text evidence="1">The sequence shown here is derived from an EMBL/GenBank/DDBJ whole genome shotgun (WGS) entry which is preliminary data.</text>
</comment>
<dbReference type="EMBL" id="BARS01019182">
    <property type="protein sequence ID" value="GAF88088.1"/>
    <property type="molecule type" value="Genomic_DNA"/>
</dbReference>
<gene>
    <name evidence="1" type="ORF">S01H1_31120</name>
</gene>
<reference evidence="1" key="1">
    <citation type="journal article" date="2014" name="Front. Microbiol.">
        <title>High frequency of phylogenetically diverse reductive dehalogenase-homologous genes in deep subseafloor sedimentary metagenomes.</title>
        <authorList>
            <person name="Kawai M."/>
            <person name="Futagami T."/>
            <person name="Toyoda A."/>
            <person name="Takaki Y."/>
            <person name="Nishi S."/>
            <person name="Hori S."/>
            <person name="Arai W."/>
            <person name="Tsubouchi T."/>
            <person name="Morono Y."/>
            <person name="Uchiyama I."/>
            <person name="Ito T."/>
            <person name="Fujiyama A."/>
            <person name="Inagaki F."/>
            <person name="Takami H."/>
        </authorList>
    </citation>
    <scope>NUCLEOTIDE SEQUENCE</scope>
    <source>
        <strain evidence="1">Expedition CK06-06</strain>
    </source>
</reference>
<proteinExistence type="predicted"/>